<dbReference type="PANTHER" id="PTHR21445">
    <property type="entry name" value="ENDONUCLEASE IV ENDODEOXYRIBONUCLEASE IV"/>
    <property type="match status" value="1"/>
</dbReference>
<feature type="binding site" evidence="7">
    <location>
        <position position="178"/>
    </location>
    <ligand>
        <name>Zn(2+)</name>
        <dbReference type="ChEBI" id="CHEBI:29105"/>
        <label>2</label>
    </ligand>
</feature>
<feature type="binding site" evidence="7">
    <location>
        <position position="213"/>
    </location>
    <ligand>
        <name>Zn(2+)</name>
        <dbReference type="ChEBI" id="CHEBI:29105"/>
        <label>2</label>
    </ligand>
</feature>
<dbReference type="GO" id="GO:0008833">
    <property type="term" value="F:deoxyribonuclease IV (phage-T4-induced) activity"/>
    <property type="evidence" value="ECO:0007669"/>
    <property type="project" value="UniProtKB-UniRule"/>
</dbReference>
<reference evidence="9 10" key="1">
    <citation type="submission" date="2018-12" db="EMBL/GenBank/DDBJ databases">
        <title>The complete genome of the methanogenic archaea of the candidate phylum Verstraetearchaeota, obtained from the metagenome of underground thermal water.</title>
        <authorList>
            <person name="Kadnikov V.V."/>
            <person name="Mardanov A.V."/>
            <person name="Beletsky A.V."/>
            <person name="Karnachuk O.V."/>
            <person name="Ravin N.V."/>
        </authorList>
    </citation>
    <scope>NUCLEOTIDE SEQUENCE [LARGE SCALE GENOMIC DNA]</scope>
    <source>
        <strain evidence="9">Ch88</strain>
    </source>
</reference>
<dbReference type="EMBL" id="RXGA01000003">
    <property type="protein sequence ID" value="RWX72960.1"/>
    <property type="molecule type" value="Genomic_DNA"/>
</dbReference>
<dbReference type="CDD" id="cd00019">
    <property type="entry name" value="AP2Ec"/>
    <property type="match status" value="1"/>
</dbReference>
<dbReference type="GO" id="GO:0003906">
    <property type="term" value="F:DNA-(apurinic or apyrimidinic site) endonuclease activity"/>
    <property type="evidence" value="ECO:0007669"/>
    <property type="project" value="TreeGrafter"/>
</dbReference>
<comment type="cofactor">
    <cofactor evidence="7">
        <name>Zn(2+)</name>
        <dbReference type="ChEBI" id="CHEBI:29105"/>
    </cofactor>
    <text evidence="7">Binds 3 Zn(2+) ions.</text>
</comment>
<feature type="binding site" evidence="7">
    <location>
        <position position="228"/>
    </location>
    <ligand>
        <name>Zn(2+)</name>
        <dbReference type="ChEBI" id="CHEBI:29105"/>
        <label>3</label>
    </ligand>
</feature>
<dbReference type="PROSITE" id="PS00730">
    <property type="entry name" value="AP_NUCLEASE_F2_2"/>
    <property type="match status" value="1"/>
</dbReference>
<dbReference type="SMART" id="SM00518">
    <property type="entry name" value="AP2Ec"/>
    <property type="match status" value="1"/>
</dbReference>
<dbReference type="NCBIfam" id="TIGR00587">
    <property type="entry name" value="nfo"/>
    <property type="match status" value="1"/>
</dbReference>
<dbReference type="HAMAP" id="MF_00152">
    <property type="entry name" value="Nfo"/>
    <property type="match status" value="1"/>
</dbReference>
<dbReference type="InterPro" id="IPR013022">
    <property type="entry name" value="Xyl_isomerase-like_TIM-brl"/>
</dbReference>
<evidence type="ECO:0000256" key="4">
    <source>
        <dbReference type="ARBA" id="ARBA00022801"/>
    </source>
</evidence>
<name>A0A444L5W7_METS7</name>
<feature type="binding site" evidence="7">
    <location>
        <position position="258"/>
    </location>
    <ligand>
        <name>Zn(2+)</name>
        <dbReference type="ChEBI" id="CHEBI:29105"/>
        <label>2</label>
    </ligand>
</feature>
<dbReference type="InterPro" id="IPR036237">
    <property type="entry name" value="Xyl_isomerase-like_sf"/>
</dbReference>
<evidence type="ECO:0000259" key="8">
    <source>
        <dbReference type="Pfam" id="PF01261"/>
    </source>
</evidence>
<keyword evidence="6 7" id="KW-0234">DNA repair</keyword>
<feature type="domain" description="Xylose isomerase-like TIM barrel" evidence="8">
    <location>
        <begin position="20"/>
        <end position="270"/>
    </location>
</feature>
<feature type="binding site" evidence="7">
    <location>
        <position position="69"/>
    </location>
    <ligand>
        <name>Zn(2+)</name>
        <dbReference type="ChEBI" id="CHEBI:29105"/>
        <label>1</label>
    </ligand>
</feature>
<dbReference type="InterPro" id="IPR001719">
    <property type="entry name" value="AP_endonuc_2"/>
</dbReference>
<evidence type="ECO:0000256" key="3">
    <source>
        <dbReference type="ARBA" id="ARBA00022763"/>
    </source>
</evidence>
<comment type="catalytic activity">
    <reaction evidence="7">
        <text>Endonucleolytic cleavage to 5'-phosphooligonucleotide end-products.</text>
        <dbReference type="EC" id="3.1.21.2"/>
    </reaction>
</comment>
<keyword evidence="7" id="KW-0540">Nuclease</keyword>
<keyword evidence="4 7" id="KW-0378">Hydrolase</keyword>
<dbReference type="AlphaFoldDB" id="A0A444L5W7"/>
<dbReference type="GO" id="GO:0006284">
    <property type="term" value="P:base-excision repair"/>
    <property type="evidence" value="ECO:0007669"/>
    <property type="project" value="TreeGrafter"/>
</dbReference>
<gene>
    <name evidence="7" type="primary">nfo</name>
    <name evidence="9" type="ORF">Metus_0934</name>
</gene>
<keyword evidence="2 7" id="KW-0479">Metal-binding</keyword>
<evidence type="ECO:0000256" key="6">
    <source>
        <dbReference type="ARBA" id="ARBA00023204"/>
    </source>
</evidence>
<evidence type="ECO:0000256" key="2">
    <source>
        <dbReference type="ARBA" id="ARBA00022723"/>
    </source>
</evidence>
<proteinExistence type="inferred from homology"/>
<dbReference type="PANTHER" id="PTHR21445:SF0">
    <property type="entry name" value="APURINIC-APYRIMIDINIC ENDONUCLEASE"/>
    <property type="match status" value="1"/>
</dbReference>
<keyword evidence="5 7" id="KW-0862">Zinc</keyword>
<feature type="binding site" evidence="7">
    <location>
        <position position="144"/>
    </location>
    <ligand>
        <name>Zn(2+)</name>
        <dbReference type="ChEBI" id="CHEBI:29105"/>
        <label>2</label>
    </ligand>
</feature>
<evidence type="ECO:0000313" key="9">
    <source>
        <dbReference type="EMBL" id="RWX72960.1"/>
    </source>
</evidence>
<feature type="binding site" evidence="7">
    <location>
        <position position="144"/>
    </location>
    <ligand>
        <name>Zn(2+)</name>
        <dbReference type="ChEBI" id="CHEBI:29105"/>
        <label>1</label>
    </ligand>
</feature>
<feature type="binding site" evidence="7">
    <location>
        <position position="181"/>
    </location>
    <ligand>
        <name>Zn(2+)</name>
        <dbReference type="ChEBI" id="CHEBI:29105"/>
        <label>3</label>
    </ligand>
</feature>
<protein>
    <recommendedName>
        <fullName evidence="7">Probable endonuclease 4</fullName>
        <ecNumber evidence="7">3.1.21.2</ecNumber>
    </recommendedName>
    <alternativeName>
        <fullName evidence="7">Endodeoxyribonuclease IV</fullName>
    </alternativeName>
    <alternativeName>
        <fullName evidence="7">Endonuclease IV</fullName>
    </alternativeName>
</protein>
<comment type="function">
    <text evidence="7">Endonuclease IV plays a role in DNA repair. It cleaves phosphodiester bonds at apurinic or apyrimidinic (AP) sites, generating a 3'-hydroxyl group and a 5'-terminal sugar phosphate.</text>
</comment>
<dbReference type="InterPro" id="IPR018246">
    <property type="entry name" value="AP_endonuc_F2_Zn_BS"/>
</dbReference>
<keyword evidence="7 9" id="KW-0255">Endonuclease</keyword>
<feature type="binding site" evidence="7">
    <location>
        <position position="226"/>
    </location>
    <ligand>
        <name>Zn(2+)</name>
        <dbReference type="ChEBI" id="CHEBI:29105"/>
        <label>3</label>
    </ligand>
</feature>
<evidence type="ECO:0000256" key="1">
    <source>
        <dbReference type="ARBA" id="ARBA00005340"/>
    </source>
</evidence>
<evidence type="ECO:0000256" key="7">
    <source>
        <dbReference type="HAMAP-Rule" id="MF_00152"/>
    </source>
</evidence>
<dbReference type="GO" id="GO:0008081">
    <property type="term" value="F:phosphoric diester hydrolase activity"/>
    <property type="evidence" value="ECO:0007669"/>
    <property type="project" value="TreeGrafter"/>
</dbReference>
<dbReference type="EC" id="3.1.21.2" evidence="7"/>
<organism evidence="9 10">
    <name type="scientific">Methanosuratincola subterraneus</name>
    <dbReference type="NCBI Taxonomy" id="2593994"/>
    <lineage>
        <taxon>Archaea</taxon>
        <taxon>Thermoproteota</taxon>
        <taxon>Methanosuratincolia</taxon>
        <taxon>Candidatus Methanomethylicales</taxon>
        <taxon>Candidatus Methanomethylicaceae</taxon>
        <taxon>Candidatus Methanosuratincola (ex Vanwonterghem et al. 2016)</taxon>
    </lineage>
</organism>
<comment type="similarity">
    <text evidence="1 7">Belongs to the AP endonuclease 2 family.</text>
</comment>
<dbReference type="Gene3D" id="3.20.20.150">
    <property type="entry name" value="Divalent-metal-dependent TIM barrel enzymes"/>
    <property type="match status" value="1"/>
</dbReference>
<sequence length="283" mass="31372">MVEIRVGVHVSIAGSIALSVDRAADAGCDTFQIFTRNPRGWAFSDIPEEVRISFVNKLKASKLSPVVAHMPYLPNLASPSREIYEKSLRTLEAEVDRCDRLEIPYLVTHLGSHMSSGEESGRKRVAEALDAVFRKGCRCMILLENTAGQKNSLGNRFEDICAIIEKTSSPDKVGVCLDTCHAFAAGYDVRLNFSSVLDALESAIGLEKLKVIHMNDSVGDLGSHLDRHEHIGLGKIGESGFVNILSDKRIWDLPLIMETPVDQRRDDRGNIKKLRELAYLVQK</sequence>
<evidence type="ECO:0000313" key="10">
    <source>
        <dbReference type="Proteomes" id="UP000288215"/>
    </source>
</evidence>
<dbReference type="PROSITE" id="PS00731">
    <property type="entry name" value="AP_NUCLEASE_F2_3"/>
    <property type="match status" value="1"/>
</dbReference>
<dbReference type="Proteomes" id="UP000288215">
    <property type="component" value="Unassembled WGS sequence"/>
</dbReference>
<comment type="caution">
    <text evidence="9">The sequence shown here is derived from an EMBL/GenBank/DDBJ whole genome shotgun (WGS) entry which is preliminary data.</text>
</comment>
<dbReference type="SUPFAM" id="SSF51658">
    <property type="entry name" value="Xylose isomerase-like"/>
    <property type="match status" value="1"/>
</dbReference>
<accession>A0A444L5W7</accession>
<dbReference type="GO" id="GO:0008270">
    <property type="term" value="F:zinc ion binding"/>
    <property type="evidence" value="ECO:0007669"/>
    <property type="project" value="UniProtKB-UniRule"/>
</dbReference>
<dbReference type="PROSITE" id="PS51432">
    <property type="entry name" value="AP_NUCLEASE_F2_4"/>
    <property type="match status" value="1"/>
</dbReference>
<evidence type="ECO:0000256" key="5">
    <source>
        <dbReference type="ARBA" id="ARBA00022833"/>
    </source>
</evidence>
<dbReference type="Pfam" id="PF01261">
    <property type="entry name" value="AP_endonuc_2"/>
    <property type="match status" value="1"/>
</dbReference>
<feature type="binding site" evidence="7">
    <location>
        <position position="109"/>
    </location>
    <ligand>
        <name>Zn(2+)</name>
        <dbReference type="ChEBI" id="CHEBI:29105"/>
        <label>1</label>
    </ligand>
</feature>
<dbReference type="GO" id="GO:0003677">
    <property type="term" value="F:DNA binding"/>
    <property type="evidence" value="ECO:0007669"/>
    <property type="project" value="InterPro"/>
</dbReference>
<keyword evidence="3 7" id="KW-0227">DNA damage</keyword>
<dbReference type="FunFam" id="3.20.20.150:FF:000001">
    <property type="entry name" value="Probable endonuclease 4"/>
    <property type="match status" value="1"/>
</dbReference>